<keyword evidence="3" id="KW-0507">mRNA processing</keyword>
<keyword evidence="4" id="KW-0539">Nucleus</keyword>
<dbReference type="Pfam" id="PF05182">
    <property type="entry name" value="Fip1"/>
    <property type="match status" value="1"/>
</dbReference>
<dbReference type="EMBL" id="SWLB01000024">
    <property type="protein sequence ID" value="KAF3322670.1"/>
    <property type="molecule type" value="Genomic_DNA"/>
</dbReference>
<dbReference type="AlphaFoldDB" id="A0A833QEK4"/>
<dbReference type="OrthoDB" id="1917198at2759"/>
<proteinExistence type="inferred from homology"/>
<feature type="region of interest" description="Disordered" evidence="5">
    <location>
        <begin position="330"/>
        <end position="357"/>
    </location>
</feature>
<evidence type="ECO:0000259" key="6">
    <source>
        <dbReference type="Pfam" id="PF05182"/>
    </source>
</evidence>
<comment type="caution">
    <text evidence="7">The sequence shown here is derived from an EMBL/GenBank/DDBJ whole genome shotgun (WGS) entry which is preliminary data.</text>
</comment>
<keyword evidence="8" id="KW-1185">Reference proteome</keyword>
<accession>A0A833QEK4</accession>
<dbReference type="PANTHER" id="PTHR36884">
    <property type="entry name" value="FIP1[III]-LIKE PROTEIN"/>
    <property type="match status" value="1"/>
</dbReference>
<evidence type="ECO:0000256" key="5">
    <source>
        <dbReference type="SAM" id="MobiDB-lite"/>
    </source>
</evidence>
<dbReference type="PANTHER" id="PTHR36884:SF6">
    <property type="entry name" value="FIP1[III]-LIKE PROTEIN"/>
    <property type="match status" value="1"/>
</dbReference>
<dbReference type="Proteomes" id="UP000623129">
    <property type="component" value="Unassembled WGS sequence"/>
</dbReference>
<dbReference type="GO" id="GO:0016607">
    <property type="term" value="C:nuclear speck"/>
    <property type="evidence" value="ECO:0007669"/>
    <property type="project" value="TreeGrafter"/>
</dbReference>
<evidence type="ECO:0000313" key="7">
    <source>
        <dbReference type="EMBL" id="KAF3322670.1"/>
    </source>
</evidence>
<feature type="domain" description="Pre-mRNA polyadenylation factor Fip1" evidence="6">
    <location>
        <begin position="132"/>
        <end position="170"/>
    </location>
</feature>
<evidence type="ECO:0000256" key="1">
    <source>
        <dbReference type="ARBA" id="ARBA00004123"/>
    </source>
</evidence>
<evidence type="ECO:0000256" key="3">
    <source>
        <dbReference type="ARBA" id="ARBA00022664"/>
    </source>
</evidence>
<evidence type="ECO:0000256" key="4">
    <source>
        <dbReference type="ARBA" id="ARBA00023242"/>
    </source>
</evidence>
<reference evidence="7" key="1">
    <citation type="submission" date="2020-01" db="EMBL/GenBank/DDBJ databases">
        <title>Genome sequence of Kobresia littledalei, the first chromosome-level genome in the family Cyperaceae.</title>
        <authorList>
            <person name="Qu G."/>
        </authorList>
    </citation>
    <scope>NUCLEOTIDE SEQUENCE</scope>
    <source>
        <strain evidence="7">C.B.Clarke</strain>
        <tissue evidence="7">Leaf</tissue>
    </source>
</reference>
<dbReference type="GO" id="GO:0003723">
    <property type="term" value="F:RNA binding"/>
    <property type="evidence" value="ECO:0007669"/>
    <property type="project" value="TreeGrafter"/>
</dbReference>
<feature type="compositionally biased region" description="Polar residues" evidence="5">
    <location>
        <begin position="330"/>
        <end position="350"/>
    </location>
</feature>
<protein>
    <recommendedName>
        <fullName evidence="6">Pre-mRNA polyadenylation factor Fip1 domain-containing protein</fullName>
    </recommendedName>
</protein>
<evidence type="ECO:0000313" key="8">
    <source>
        <dbReference type="Proteomes" id="UP000623129"/>
    </source>
</evidence>
<dbReference type="InterPro" id="IPR007854">
    <property type="entry name" value="Fip1_dom"/>
</dbReference>
<comment type="similarity">
    <text evidence="2">Belongs to the FIP1 family.</text>
</comment>
<dbReference type="InterPro" id="IPR044976">
    <property type="entry name" value="FIPS5/FIPS3-like"/>
</dbReference>
<evidence type="ECO:0000256" key="2">
    <source>
        <dbReference type="ARBA" id="ARBA00007459"/>
    </source>
</evidence>
<sequence>MDEADEFGDLYADLDEQVNAGITTVTSSSESAGKESKYDAGAALDLVDGIHSVDYTSESEDDLFIVLNENERFDSTNGKIGGNEEDVGICNGLEDHERCEPVGFRGNGSMLGYGQGDWDHFFLPRNCTIFNVNIEELDYKPWRNEGANISDYFNYDLNEDSWKIYCRDLHLLRDKDTMLNRVRHDRLAFVDEEISKEHEKPKGRAILVRSDFGERLPSTDIWRPPTERDSNVVIHINMAGSMEDENSLNTIEDKNPEAEEGEFESTLMEHDNETIERCLGLQKDDNYYGLDTDSLLCSYSEKEESESQIAKMDPDSCSIESVEECDFNGVHSSSEQEAEFQSTRCSSSTTEADKESEVLKNRSLIEECHDRDTSVSVGYRSSWRTMKHRSLRCNSRILSTKEQQRDQLFVKQLTVPSVPWHEKEDRPPFGIRRYHYMRVQDPRNPRSEIRGRYRRSTTGNMKYNSGSYMEHLQGGRHHFKQTTVYNENIPSQEGRQNFYCGHSYTEDEFVLGTFKERCDERRYNWPVNRRFNSFHQGFVKRGSCYGGISRNVATNKLLMNSRRWYGIDGLDEGSNGICSFVDFRERSYIADSCEERYSDLLALRRKETVNIRFGDDRKKLPRKDYEISDEECSQHIKRSTNCIADVQDRNPRISGFERRLPYRAGLDTISRVDRNGNFEKVVVTDKIGEREKRFSERIMEAMDKMQKRGERFKGSAFIKKGVQKSEKKALREVEADPVADDGKHLRPVRKRRWGCQ</sequence>
<dbReference type="GO" id="GO:0006397">
    <property type="term" value="P:mRNA processing"/>
    <property type="evidence" value="ECO:0007669"/>
    <property type="project" value="UniProtKB-KW"/>
</dbReference>
<comment type="subcellular location">
    <subcellularLocation>
        <location evidence="1">Nucleus</location>
    </subcellularLocation>
</comment>
<gene>
    <name evidence="7" type="ORF">FCM35_KLT12659</name>
</gene>
<organism evidence="7 8">
    <name type="scientific">Carex littledalei</name>
    <dbReference type="NCBI Taxonomy" id="544730"/>
    <lineage>
        <taxon>Eukaryota</taxon>
        <taxon>Viridiplantae</taxon>
        <taxon>Streptophyta</taxon>
        <taxon>Embryophyta</taxon>
        <taxon>Tracheophyta</taxon>
        <taxon>Spermatophyta</taxon>
        <taxon>Magnoliopsida</taxon>
        <taxon>Liliopsida</taxon>
        <taxon>Poales</taxon>
        <taxon>Cyperaceae</taxon>
        <taxon>Cyperoideae</taxon>
        <taxon>Cariceae</taxon>
        <taxon>Carex</taxon>
        <taxon>Carex subgen. Euthyceras</taxon>
    </lineage>
</organism>
<name>A0A833QEK4_9POAL</name>